<dbReference type="GO" id="GO:0000271">
    <property type="term" value="P:polysaccharide biosynthetic process"/>
    <property type="evidence" value="ECO:0007669"/>
    <property type="project" value="InterPro"/>
</dbReference>
<dbReference type="InterPro" id="IPR001732">
    <property type="entry name" value="UDP-Glc/GDP-Man_DH_N"/>
</dbReference>
<dbReference type="AlphaFoldDB" id="A0A644TZG4"/>
<dbReference type="SUPFAM" id="SSF52413">
    <property type="entry name" value="UDP-glucose/GDP-mannose dehydrogenase C-terminal domain"/>
    <property type="match status" value="1"/>
</dbReference>
<dbReference type="Gene3D" id="3.40.50.720">
    <property type="entry name" value="NAD(P)-binding Rossmann-like Domain"/>
    <property type="match status" value="2"/>
</dbReference>
<dbReference type="SUPFAM" id="SSF51735">
    <property type="entry name" value="NAD(P)-binding Rossmann-fold domains"/>
    <property type="match status" value="1"/>
</dbReference>
<dbReference type="InterPro" id="IPR008927">
    <property type="entry name" value="6-PGluconate_DH-like_C_sf"/>
</dbReference>
<dbReference type="PANTHER" id="PTHR43491">
    <property type="entry name" value="UDP-N-ACETYL-D-MANNOSAMINE DEHYDROGENASE"/>
    <property type="match status" value="1"/>
</dbReference>
<dbReference type="EMBL" id="VSSQ01000065">
    <property type="protein sequence ID" value="MPL72344.1"/>
    <property type="molecule type" value="Genomic_DNA"/>
</dbReference>
<keyword evidence="2 5" id="KW-0560">Oxidoreductase</keyword>
<dbReference type="InterPro" id="IPR014026">
    <property type="entry name" value="UDP-Glc/GDP-Man_DH_dimer"/>
</dbReference>
<dbReference type="InterPro" id="IPR036220">
    <property type="entry name" value="UDP-Glc/GDP-Man_DH_C_sf"/>
</dbReference>
<evidence type="ECO:0000313" key="5">
    <source>
        <dbReference type="EMBL" id="MPL72344.1"/>
    </source>
</evidence>
<dbReference type="Pfam" id="PF03720">
    <property type="entry name" value="UDPG_MGDP_dh_C"/>
    <property type="match status" value="1"/>
</dbReference>
<dbReference type="PANTHER" id="PTHR43491:SF2">
    <property type="entry name" value="UDP-N-ACETYL-D-MANNOSAMINE DEHYDROGENASE"/>
    <property type="match status" value="1"/>
</dbReference>
<dbReference type="NCBIfam" id="NF011729">
    <property type="entry name" value="PRK15182.1"/>
    <property type="match status" value="1"/>
</dbReference>
<evidence type="ECO:0000259" key="4">
    <source>
        <dbReference type="SMART" id="SM00984"/>
    </source>
</evidence>
<name>A0A644TZG4_9ZZZZ</name>
<dbReference type="SMART" id="SM00984">
    <property type="entry name" value="UDPG_MGDP_dh_C"/>
    <property type="match status" value="1"/>
</dbReference>
<dbReference type="SUPFAM" id="SSF48179">
    <property type="entry name" value="6-phosphogluconate dehydrogenase C-terminal domain-like"/>
    <property type="match status" value="1"/>
</dbReference>
<dbReference type="GO" id="GO:0051287">
    <property type="term" value="F:NAD binding"/>
    <property type="evidence" value="ECO:0007669"/>
    <property type="project" value="InterPro"/>
</dbReference>
<dbReference type="InterPro" id="IPR017476">
    <property type="entry name" value="UDP-Glc/GDP-Man"/>
</dbReference>
<dbReference type="Pfam" id="PF03721">
    <property type="entry name" value="UDPG_MGDP_dh_N"/>
    <property type="match status" value="1"/>
</dbReference>
<comment type="similarity">
    <text evidence="1">Belongs to the UDP-glucose/GDP-mannose dehydrogenase family.</text>
</comment>
<protein>
    <submittedName>
        <fullName evidence="5">UDP-N-acetyl-D-glucosamine 6-dehydrogenase</fullName>
        <ecNumber evidence="5">1.1.1.136</ecNumber>
    </submittedName>
</protein>
<accession>A0A644TZG4</accession>
<dbReference type="InterPro" id="IPR014027">
    <property type="entry name" value="UDP-Glc/GDP-Man_DH_C"/>
</dbReference>
<dbReference type="NCBIfam" id="TIGR03026">
    <property type="entry name" value="NDP-sugDHase"/>
    <property type="match status" value="1"/>
</dbReference>
<proteinExistence type="inferred from homology"/>
<dbReference type="EC" id="1.1.1.136" evidence="5"/>
<dbReference type="PIRSF" id="PIRSF500136">
    <property type="entry name" value="UDP_ManNAc_DH"/>
    <property type="match status" value="1"/>
</dbReference>
<dbReference type="PIRSF" id="PIRSF000124">
    <property type="entry name" value="UDPglc_GDPman_dh"/>
    <property type="match status" value="1"/>
</dbReference>
<dbReference type="GO" id="GO:0016628">
    <property type="term" value="F:oxidoreductase activity, acting on the CH-CH group of donors, NAD or NADP as acceptor"/>
    <property type="evidence" value="ECO:0007669"/>
    <property type="project" value="InterPro"/>
</dbReference>
<organism evidence="5">
    <name type="scientific">bioreactor metagenome</name>
    <dbReference type="NCBI Taxonomy" id="1076179"/>
    <lineage>
        <taxon>unclassified sequences</taxon>
        <taxon>metagenomes</taxon>
        <taxon>ecological metagenomes</taxon>
    </lineage>
</organism>
<feature type="domain" description="UDP-glucose/GDP-mannose dehydrogenase C-terminal" evidence="4">
    <location>
        <begin position="316"/>
        <end position="412"/>
    </location>
</feature>
<gene>
    <name evidence="5" type="primary">wbpA_5</name>
    <name evidence="5" type="ORF">SDC9_18127</name>
</gene>
<dbReference type="InterPro" id="IPR036291">
    <property type="entry name" value="NAD(P)-bd_dom_sf"/>
</dbReference>
<comment type="caution">
    <text evidence="5">The sequence shown here is derived from an EMBL/GenBank/DDBJ whole genome shotgun (WGS) entry which is preliminary data.</text>
</comment>
<evidence type="ECO:0000256" key="1">
    <source>
        <dbReference type="ARBA" id="ARBA00006601"/>
    </source>
</evidence>
<sequence>MNDPVKICVIGLGYVGLPLAVEFGKKFPVTGFDINQTRVNELMAGHDRTLETSDDDLAAAVNLKYTTSIEDIRDCNYYIVTVPTPIDNHKRPDLTPLLKASETVGKVLKKDDIVIYESTVYPGATEEECVPLLEKFSGLAFNKDFFCGYSPERINPGDKVHTVTKILKVTSGSTPGVAKKVDDLYKSIITAGTFMASSLKVAEAAKVIENSQRDINIAFVNELALIFNKIGIDTQEVLAAAGTKWNFLKFFPGLVGGHCIGVDPYYLTHKAQELGYNPEIILAGRRLNDNMGFYVANRTIKLMIKKGHTIAGSRVLVLGITFKENCPDIRNSRVIDVINEFRDFSSKVDVYDPWADHAEVKHEYGVDLIDRPSDNYDAVVLAVAHDQFKETDIRAFGHAEAVFYDIKGLLDKSLVDERL</sequence>
<evidence type="ECO:0000256" key="3">
    <source>
        <dbReference type="ARBA" id="ARBA00023027"/>
    </source>
</evidence>
<dbReference type="InterPro" id="IPR028359">
    <property type="entry name" value="UDP_ManNAc/GlcNAc_DH"/>
</dbReference>
<dbReference type="Pfam" id="PF00984">
    <property type="entry name" value="UDPG_MGDP_dh"/>
    <property type="match status" value="1"/>
</dbReference>
<keyword evidence="3" id="KW-0520">NAD</keyword>
<dbReference type="GO" id="GO:0047004">
    <property type="term" value="F:UDP-N-acetylglucosamine 6-dehydrogenase activity"/>
    <property type="evidence" value="ECO:0007669"/>
    <property type="project" value="UniProtKB-EC"/>
</dbReference>
<evidence type="ECO:0000256" key="2">
    <source>
        <dbReference type="ARBA" id="ARBA00023002"/>
    </source>
</evidence>
<reference evidence="5" key="1">
    <citation type="submission" date="2019-08" db="EMBL/GenBank/DDBJ databases">
        <authorList>
            <person name="Kucharzyk K."/>
            <person name="Murdoch R.W."/>
            <person name="Higgins S."/>
            <person name="Loffler F."/>
        </authorList>
    </citation>
    <scope>NUCLEOTIDE SEQUENCE</scope>
</reference>